<protein>
    <submittedName>
        <fullName evidence="2">Uncharacterized protein</fullName>
    </submittedName>
</protein>
<accession>A0A0E0GYG0</accession>
<evidence type="ECO:0000313" key="3">
    <source>
        <dbReference type="Proteomes" id="UP000006591"/>
    </source>
</evidence>
<keyword evidence="3" id="KW-1185">Reference proteome</keyword>
<reference evidence="2" key="1">
    <citation type="submission" date="2015-04" db="UniProtKB">
        <authorList>
            <consortium name="EnsemblPlants"/>
        </authorList>
    </citation>
    <scope>IDENTIFICATION</scope>
    <source>
        <strain evidence="2">SL10</strain>
    </source>
</reference>
<proteinExistence type="predicted"/>
<evidence type="ECO:0000256" key="1">
    <source>
        <dbReference type="SAM" id="MobiDB-lite"/>
    </source>
</evidence>
<name>A0A0E0GYG0_ORYNI</name>
<evidence type="ECO:0000313" key="2">
    <source>
        <dbReference type="EnsemblPlants" id="ONIVA04G04400.1"/>
    </source>
</evidence>
<sequence>MATGLRPSGATTPYPPPQQKKSNATLPIPAHECRFPPSPSPQRVRGTHRVSTHNSNNHDSKPSSAEQEEAAWSSTQCAWGRRSSIYWLASRRRCSTDGGQNGVAAGRQAAQCRGGGGMSACGLQRDERGKRREKMGIIPSSKQGFAEMPSYN</sequence>
<feature type="region of interest" description="Disordered" evidence="1">
    <location>
        <begin position="1"/>
        <end position="75"/>
    </location>
</feature>
<dbReference type="Gramene" id="ONIVA04G04400.1">
    <property type="protein sequence ID" value="ONIVA04G04400.1"/>
    <property type="gene ID" value="ONIVA04G04400"/>
</dbReference>
<dbReference type="AlphaFoldDB" id="A0A0E0GYG0"/>
<organism evidence="2">
    <name type="scientific">Oryza nivara</name>
    <name type="common">Indian wild rice</name>
    <name type="synonym">Oryza sativa f. spontanea</name>
    <dbReference type="NCBI Taxonomy" id="4536"/>
    <lineage>
        <taxon>Eukaryota</taxon>
        <taxon>Viridiplantae</taxon>
        <taxon>Streptophyta</taxon>
        <taxon>Embryophyta</taxon>
        <taxon>Tracheophyta</taxon>
        <taxon>Spermatophyta</taxon>
        <taxon>Magnoliopsida</taxon>
        <taxon>Liliopsida</taxon>
        <taxon>Poales</taxon>
        <taxon>Poaceae</taxon>
        <taxon>BOP clade</taxon>
        <taxon>Oryzoideae</taxon>
        <taxon>Oryzeae</taxon>
        <taxon>Oryzinae</taxon>
        <taxon>Oryza</taxon>
    </lineage>
</organism>
<reference evidence="2" key="2">
    <citation type="submission" date="2018-04" db="EMBL/GenBank/DDBJ databases">
        <title>OnivRS2 (Oryza nivara Reference Sequence Version 2).</title>
        <authorList>
            <person name="Zhang J."/>
            <person name="Kudrna D."/>
            <person name="Lee S."/>
            <person name="Talag J."/>
            <person name="Rajasekar S."/>
            <person name="Welchert J."/>
            <person name="Hsing Y.-I."/>
            <person name="Wing R.A."/>
        </authorList>
    </citation>
    <scope>NUCLEOTIDE SEQUENCE [LARGE SCALE GENOMIC DNA]</scope>
    <source>
        <strain evidence="2">SL10</strain>
    </source>
</reference>
<dbReference type="EnsemblPlants" id="ONIVA04G04400.1">
    <property type="protein sequence ID" value="ONIVA04G04400.1"/>
    <property type="gene ID" value="ONIVA04G04400"/>
</dbReference>
<dbReference type="Proteomes" id="UP000006591">
    <property type="component" value="Chromosome 4"/>
</dbReference>
<dbReference type="HOGENOM" id="CLU_1818793_0_0_1"/>
<feature type="region of interest" description="Disordered" evidence="1">
    <location>
        <begin position="111"/>
        <end position="152"/>
    </location>
</feature>